<feature type="transmembrane region" description="Helical" evidence="2">
    <location>
        <begin position="38"/>
        <end position="61"/>
    </location>
</feature>
<accession>A0AAV4UV63</accession>
<gene>
    <name evidence="3" type="primary">AVEN_197919_1</name>
    <name evidence="3" type="ORF">CDAR_36831</name>
</gene>
<feature type="transmembrane region" description="Helical" evidence="2">
    <location>
        <begin position="238"/>
        <end position="258"/>
    </location>
</feature>
<keyword evidence="2" id="KW-0812">Transmembrane</keyword>
<keyword evidence="2" id="KW-0472">Membrane</keyword>
<feature type="transmembrane region" description="Helical" evidence="2">
    <location>
        <begin position="278"/>
        <end position="298"/>
    </location>
</feature>
<feature type="transmembrane region" description="Helical" evidence="2">
    <location>
        <begin position="209"/>
        <end position="226"/>
    </location>
</feature>
<keyword evidence="2" id="KW-1133">Transmembrane helix</keyword>
<name>A0AAV4UV63_9ARAC</name>
<evidence type="ECO:0000256" key="1">
    <source>
        <dbReference type="SAM" id="MobiDB-lite"/>
    </source>
</evidence>
<dbReference type="AlphaFoldDB" id="A0AAV4UV63"/>
<evidence type="ECO:0000256" key="2">
    <source>
        <dbReference type="SAM" id="Phobius"/>
    </source>
</evidence>
<proteinExistence type="predicted"/>
<feature type="region of interest" description="Disordered" evidence="1">
    <location>
        <begin position="1"/>
        <end position="20"/>
    </location>
</feature>
<feature type="transmembrane region" description="Helical" evidence="2">
    <location>
        <begin position="100"/>
        <end position="120"/>
    </location>
</feature>
<protein>
    <submittedName>
        <fullName evidence="3">Uncharacterized protein</fullName>
    </submittedName>
</protein>
<evidence type="ECO:0000313" key="4">
    <source>
        <dbReference type="Proteomes" id="UP001054837"/>
    </source>
</evidence>
<dbReference type="PANTHER" id="PTHR39299:SF1">
    <property type="entry name" value="TRANSMEMBRANE PROTEIN"/>
    <property type="match status" value="1"/>
</dbReference>
<feature type="transmembrane region" description="Helical" evidence="2">
    <location>
        <begin position="178"/>
        <end position="197"/>
    </location>
</feature>
<keyword evidence="4" id="KW-1185">Reference proteome</keyword>
<dbReference type="PANTHER" id="PTHR39299">
    <property type="entry name" value="TRANSMEMBRANE PROTEIN"/>
    <property type="match status" value="1"/>
</dbReference>
<sequence>MPIEESNSSSGSHESPQETSTSSGFQVSLIAGHNIWEWLFLVVATWNVALLLAASAVALAQCELQHNLLNPEFSTELIVILVAGIALAFAIHGIHKEHQYDIYLHVIFISLADFFSYLAAQKNCHSSFKHICFYVSVTLTIVNCFTAYKATSAVDWTEFRIIGASQSLAVMYKKQCSFLALLKFDSLFVIICALFSFPITLEFPSIKNLYLLITLIILYSLMSWCCGKVTVSKEDKYLASGFVVLCITYPCLITYQIYMSHIHRTPFENHVFYESAQYIGVIIVVCKFVLTCLMVQTCQTFGYGLNTRSFYDLVSRDSNSLFAYTRSSILY</sequence>
<feature type="transmembrane region" description="Helical" evidence="2">
    <location>
        <begin position="73"/>
        <end position="94"/>
    </location>
</feature>
<dbReference type="Proteomes" id="UP001054837">
    <property type="component" value="Unassembled WGS sequence"/>
</dbReference>
<comment type="caution">
    <text evidence="3">The sequence shown here is derived from an EMBL/GenBank/DDBJ whole genome shotgun (WGS) entry which is preliminary data.</text>
</comment>
<dbReference type="EMBL" id="BPLQ01011974">
    <property type="protein sequence ID" value="GIY61757.1"/>
    <property type="molecule type" value="Genomic_DNA"/>
</dbReference>
<evidence type="ECO:0000313" key="3">
    <source>
        <dbReference type="EMBL" id="GIY61757.1"/>
    </source>
</evidence>
<reference evidence="3 4" key="1">
    <citation type="submission" date="2021-06" db="EMBL/GenBank/DDBJ databases">
        <title>Caerostris darwini draft genome.</title>
        <authorList>
            <person name="Kono N."/>
            <person name="Arakawa K."/>
        </authorList>
    </citation>
    <scope>NUCLEOTIDE SEQUENCE [LARGE SCALE GENOMIC DNA]</scope>
</reference>
<organism evidence="3 4">
    <name type="scientific">Caerostris darwini</name>
    <dbReference type="NCBI Taxonomy" id="1538125"/>
    <lineage>
        <taxon>Eukaryota</taxon>
        <taxon>Metazoa</taxon>
        <taxon>Ecdysozoa</taxon>
        <taxon>Arthropoda</taxon>
        <taxon>Chelicerata</taxon>
        <taxon>Arachnida</taxon>
        <taxon>Araneae</taxon>
        <taxon>Araneomorphae</taxon>
        <taxon>Entelegynae</taxon>
        <taxon>Araneoidea</taxon>
        <taxon>Araneidae</taxon>
        <taxon>Caerostris</taxon>
    </lineage>
</organism>